<name>A0ABQ5RW37_9CHLO</name>
<evidence type="ECO:0000313" key="7">
    <source>
        <dbReference type="EMBL" id="GLI61478.1"/>
    </source>
</evidence>
<comment type="caution">
    <text evidence="7">The sequence shown here is derived from an EMBL/GenBank/DDBJ whole genome shotgun (WGS) entry which is preliminary data.</text>
</comment>
<sequence>MSVINHSLVQTSAQQSALQQQQRVVSHHHQQQHNHRYQRSRRRPGPLNIVTRSRIPQLQPFSNLTSTANANGGGSTVKETCPSDTKLPSSSPSLPAVLASLSAGVLLGAAVMDVCGPDHPVLAASALSIVDSLKEFGPADVIAKLQGFGPSRPVWAALMQQSSHHQASAASASASASFWLRELASDVARQLHLPYTDSGGGGGGAIADGTSAASIMAEALGAAEGAAAVVTGALGGVCDDYNRWLQESPLTCKVVTGNLFTVTGDMLAQLGLCGGHDGHGGEAADGACATPSTASNNRRKVDWMRTGRLCLETSAFGTPLAHWWFNLLDSRIMPDNPHSPAAVLTKMLADQVLFAPLGLLMFFAVIKCLEGRPRDLPQTLQSSYLKTLLGGYLLWPLAGILNFALLPNEYRLLFNNCVNIIWTCFLSIMSSGDDSSKMADSPAPVGVTAITTTAASVTAPGSPSHLSPVAAPAAGTASASALMMPACSSPCVPSGVASDLANAAVAAAAISAAACDRPAFSCVAGLAVAVMGASLETYAPSSQQQQQVNGPPQPQLVAVKMYEQHVMGAVC</sequence>
<keyword evidence="5" id="KW-0472">Membrane</keyword>
<evidence type="ECO:0000256" key="5">
    <source>
        <dbReference type="ARBA" id="ARBA00023136"/>
    </source>
</evidence>
<protein>
    <submittedName>
        <fullName evidence="7">Uncharacterized protein</fullName>
    </submittedName>
</protein>
<evidence type="ECO:0000256" key="1">
    <source>
        <dbReference type="ARBA" id="ARBA00004141"/>
    </source>
</evidence>
<dbReference type="InterPro" id="IPR007248">
    <property type="entry name" value="Mpv17_PMP22"/>
</dbReference>
<accession>A0ABQ5RW37</accession>
<comment type="subcellular location">
    <subcellularLocation>
        <location evidence="1">Membrane</location>
        <topology evidence="1">Multi-pass membrane protein</topology>
    </subcellularLocation>
</comment>
<feature type="compositionally biased region" description="Low complexity" evidence="6">
    <location>
        <begin position="14"/>
        <end position="24"/>
    </location>
</feature>
<feature type="compositionally biased region" description="Basic residues" evidence="6">
    <location>
        <begin position="25"/>
        <end position="44"/>
    </location>
</feature>
<comment type="similarity">
    <text evidence="2">Belongs to the peroxisomal membrane protein PXMP2/4 family.</text>
</comment>
<evidence type="ECO:0000256" key="2">
    <source>
        <dbReference type="ARBA" id="ARBA00006824"/>
    </source>
</evidence>
<feature type="region of interest" description="Disordered" evidence="6">
    <location>
        <begin position="14"/>
        <end position="46"/>
    </location>
</feature>
<evidence type="ECO:0000256" key="6">
    <source>
        <dbReference type="SAM" id="MobiDB-lite"/>
    </source>
</evidence>
<evidence type="ECO:0000313" key="8">
    <source>
        <dbReference type="Proteomes" id="UP001165090"/>
    </source>
</evidence>
<keyword evidence="8" id="KW-1185">Reference proteome</keyword>
<dbReference type="Pfam" id="PF04117">
    <property type="entry name" value="Mpv17_PMP22"/>
    <property type="match status" value="1"/>
</dbReference>
<organism evidence="7 8">
    <name type="scientific">Volvox africanus</name>
    <dbReference type="NCBI Taxonomy" id="51714"/>
    <lineage>
        <taxon>Eukaryota</taxon>
        <taxon>Viridiplantae</taxon>
        <taxon>Chlorophyta</taxon>
        <taxon>core chlorophytes</taxon>
        <taxon>Chlorophyceae</taxon>
        <taxon>CS clade</taxon>
        <taxon>Chlamydomonadales</taxon>
        <taxon>Volvocaceae</taxon>
        <taxon>Volvox</taxon>
    </lineage>
</organism>
<evidence type="ECO:0000256" key="3">
    <source>
        <dbReference type="ARBA" id="ARBA00022692"/>
    </source>
</evidence>
<keyword evidence="4" id="KW-1133">Transmembrane helix</keyword>
<gene>
    <name evidence="7" type="ORF">VaNZ11_003875</name>
</gene>
<dbReference type="Proteomes" id="UP001165090">
    <property type="component" value="Unassembled WGS sequence"/>
</dbReference>
<keyword evidence="3" id="KW-0812">Transmembrane</keyword>
<feature type="region of interest" description="Disordered" evidence="6">
    <location>
        <begin position="62"/>
        <end position="92"/>
    </location>
</feature>
<dbReference type="EMBL" id="BSDZ01000010">
    <property type="protein sequence ID" value="GLI61478.1"/>
    <property type="molecule type" value="Genomic_DNA"/>
</dbReference>
<dbReference type="PANTHER" id="PTHR11266:SF17">
    <property type="entry name" value="PROTEIN MPV17"/>
    <property type="match status" value="1"/>
</dbReference>
<proteinExistence type="inferred from homology"/>
<dbReference type="PANTHER" id="PTHR11266">
    <property type="entry name" value="PEROXISOMAL MEMBRANE PROTEIN 2, PXMP2 MPV17"/>
    <property type="match status" value="1"/>
</dbReference>
<evidence type="ECO:0000256" key="4">
    <source>
        <dbReference type="ARBA" id="ARBA00022989"/>
    </source>
</evidence>
<reference evidence="7 8" key="1">
    <citation type="journal article" date="2023" name="IScience">
        <title>Expanded male sex-determining region conserved during the evolution of homothallism in the green alga Volvox.</title>
        <authorList>
            <person name="Yamamoto K."/>
            <person name="Matsuzaki R."/>
            <person name="Mahakham W."/>
            <person name="Heman W."/>
            <person name="Sekimoto H."/>
            <person name="Kawachi M."/>
            <person name="Minakuchi Y."/>
            <person name="Toyoda A."/>
            <person name="Nozaki H."/>
        </authorList>
    </citation>
    <scope>NUCLEOTIDE SEQUENCE [LARGE SCALE GENOMIC DNA]</scope>
    <source>
        <strain evidence="7 8">NIES-4468</strain>
    </source>
</reference>